<keyword evidence="3" id="KW-1185">Reference proteome</keyword>
<name>A0A0A3HY92_9BACL</name>
<dbReference type="OrthoDB" id="2363646at2"/>
<accession>A0A0A3HY92</accession>
<gene>
    <name evidence="2" type="ORF">CD29_15235</name>
</gene>
<evidence type="ECO:0000313" key="2">
    <source>
        <dbReference type="EMBL" id="KGR77419.1"/>
    </source>
</evidence>
<dbReference type="RefSeq" id="WP_036188417.1">
    <property type="nucleotide sequence ID" value="NZ_AVDA01000019.1"/>
</dbReference>
<organism evidence="2 3">
    <name type="scientific">Ureibacillus manganicus DSM 26584</name>
    <dbReference type="NCBI Taxonomy" id="1384049"/>
    <lineage>
        <taxon>Bacteria</taxon>
        <taxon>Bacillati</taxon>
        <taxon>Bacillota</taxon>
        <taxon>Bacilli</taxon>
        <taxon>Bacillales</taxon>
        <taxon>Caryophanaceae</taxon>
        <taxon>Ureibacillus</taxon>
    </lineage>
</organism>
<reference evidence="2 3" key="1">
    <citation type="submission" date="2014-02" db="EMBL/GenBank/DDBJ databases">
        <title>Draft genome sequence of Lysinibacillus manganicus DSM 26584T.</title>
        <authorList>
            <person name="Zhang F."/>
            <person name="Wang G."/>
            <person name="Zhang L."/>
        </authorList>
    </citation>
    <scope>NUCLEOTIDE SEQUENCE [LARGE SCALE GENOMIC DNA]</scope>
    <source>
        <strain evidence="2 3">DSM 26584</strain>
    </source>
</reference>
<dbReference type="AlphaFoldDB" id="A0A0A3HY92"/>
<dbReference type="EMBL" id="JPVN01000019">
    <property type="protein sequence ID" value="KGR77419.1"/>
    <property type="molecule type" value="Genomic_DNA"/>
</dbReference>
<dbReference type="GO" id="GO:0016740">
    <property type="term" value="F:transferase activity"/>
    <property type="evidence" value="ECO:0007669"/>
    <property type="project" value="UniProtKB-KW"/>
</dbReference>
<dbReference type="eggNOG" id="COG3173">
    <property type="taxonomic scope" value="Bacteria"/>
</dbReference>
<comment type="caution">
    <text evidence="2">The sequence shown here is derived from an EMBL/GenBank/DDBJ whole genome shotgun (WGS) entry which is preliminary data.</text>
</comment>
<dbReference type="SUPFAM" id="SSF56112">
    <property type="entry name" value="Protein kinase-like (PK-like)"/>
    <property type="match status" value="1"/>
</dbReference>
<dbReference type="InterPro" id="IPR002575">
    <property type="entry name" value="Aminoglycoside_PTrfase"/>
</dbReference>
<protein>
    <submittedName>
        <fullName evidence="2">Aminoglycoside phosphotransferase</fullName>
    </submittedName>
</protein>
<dbReference type="InterPro" id="IPR011009">
    <property type="entry name" value="Kinase-like_dom_sf"/>
</dbReference>
<evidence type="ECO:0000259" key="1">
    <source>
        <dbReference type="Pfam" id="PF01636"/>
    </source>
</evidence>
<keyword evidence="2" id="KW-0808">Transferase</keyword>
<evidence type="ECO:0000313" key="3">
    <source>
        <dbReference type="Proteomes" id="UP000030416"/>
    </source>
</evidence>
<feature type="domain" description="Aminoglycoside phosphotransferase" evidence="1">
    <location>
        <begin position="25"/>
        <end position="213"/>
    </location>
</feature>
<dbReference type="Gene3D" id="3.30.200.150">
    <property type="match status" value="1"/>
</dbReference>
<dbReference type="Proteomes" id="UP000030416">
    <property type="component" value="Unassembled WGS sequence"/>
</dbReference>
<dbReference type="Gene3D" id="3.90.1200.10">
    <property type="match status" value="1"/>
</dbReference>
<sequence length="283" mass="32817">MGIQKIINELIYYSIIHSEPSEFKQLIGGTVSELYLLNVDGNKYVVKLNDPKVIESETIYLDYYKDTELLPKLLFVEPSNKYIVYSFINGSTNYNRRNKKEVLETLVERLLNKYKPAPNENGWGWVDQPVDSWQTFLSNEIVEANKIIASRLDSDNYHLVHNLVIKTSSDSKRYLLHGDCGVHNFIFNGNQLSGVIDPTSIIGDPIYDLIYAFCSSPDDLTKETIDFVGNHLVKEEKNSSTLYEYVIIGLYIRLGKCIKHHPNDFEKYLKAWYYWKEVLHNVN</sequence>
<dbReference type="Pfam" id="PF01636">
    <property type="entry name" value="APH"/>
    <property type="match status" value="1"/>
</dbReference>
<proteinExistence type="predicted"/>
<dbReference type="STRING" id="1384049.CD29_15235"/>